<gene>
    <name evidence="3" type="ORF">AYO28_12165</name>
</gene>
<protein>
    <recommendedName>
        <fullName evidence="2">TauD/TfdA-like domain-containing protein</fullName>
    </recommendedName>
</protein>
<feature type="domain" description="TauD/TfdA-like" evidence="2">
    <location>
        <begin position="251"/>
        <end position="325"/>
    </location>
</feature>
<evidence type="ECO:0000256" key="1">
    <source>
        <dbReference type="ARBA" id="ARBA00023002"/>
    </source>
</evidence>
<dbReference type="Proteomes" id="UP000077752">
    <property type="component" value="Unassembled WGS sequence"/>
</dbReference>
<evidence type="ECO:0000259" key="2">
    <source>
        <dbReference type="Pfam" id="PF02668"/>
    </source>
</evidence>
<dbReference type="Pfam" id="PF02668">
    <property type="entry name" value="TauD"/>
    <property type="match status" value="1"/>
</dbReference>
<name>A0A177SS98_PSEPU</name>
<dbReference type="GO" id="GO:0016706">
    <property type="term" value="F:2-oxoglutarate-dependent dioxygenase activity"/>
    <property type="evidence" value="ECO:0007669"/>
    <property type="project" value="UniProtKB-ARBA"/>
</dbReference>
<dbReference type="SUPFAM" id="SSF51197">
    <property type="entry name" value="Clavaminate synthase-like"/>
    <property type="match status" value="1"/>
</dbReference>
<dbReference type="AlphaFoldDB" id="A0A177SS98"/>
<dbReference type="Gene3D" id="3.60.130.10">
    <property type="entry name" value="Clavaminate synthase-like"/>
    <property type="match status" value="1"/>
</dbReference>
<reference evidence="3 4" key="1">
    <citation type="submission" date="2016-03" db="EMBL/GenBank/DDBJ databases">
        <title>Draft Genome Assembly of Pseudomonas putida strain CBF10-2.</title>
        <authorList>
            <person name="Iyer R.S."/>
            <person name="Damania A."/>
        </authorList>
    </citation>
    <scope>NUCLEOTIDE SEQUENCE [LARGE SCALE GENOMIC DNA]</scope>
    <source>
        <strain evidence="3 4">CBF10-2</strain>
    </source>
</reference>
<comment type="caution">
    <text evidence="3">The sequence shown here is derived from an EMBL/GenBank/DDBJ whole genome shotgun (WGS) entry which is preliminary data.</text>
</comment>
<keyword evidence="1" id="KW-0560">Oxidoreductase</keyword>
<evidence type="ECO:0000313" key="3">
    <source>
        <dbReference type="EMBL" id="OAI93852.1"/>
    </source>
</evidence>
<dbReference type="InterPro" id="IPR042098">
    <property type="entry name" value="TauD-like_sf"/>
</dbReference>
<dbReference type="InterPro" id="IPR003819">
    <property type="entry name" value="TauD/TfdA-like"/>
</dbReference>
<accession>A0A177SS98</accession>
<sequence length="347" mass="38128">MKDCEIATLNLDNDQLDQLHKASLDLARHGGPQAPGAALKARLWARLLEASLQPVQQATVNLFADGKLAALLFARLRAPKDDPLPERLPELAALEQDFTCLYLGSRNQVLLELVRHCAFAFDIDNDGKHLRLVGNFKGGGRLPRHDEDRRKPVELSSHAGLRLGPHTEAPYHCSVVARDGHSPAPSALVLSARWNPAGEPTRIVPLRSVIEGLGSLDVLALSSRSFDFTRSECFVDGHGAGGAATSIIDFDEQGGFSVRYNAYRFSLNEQASDAAARALDAFQARLAQTRPVDFVLQPDTVLLVNNTRALHGRESLCDNRRLLIRLFGYSRFARPLILKQDPLLVRG</sequence>
<organism evidence="3 4">
    <name type="scientific">Pseudomonas putida</name>
    <name type="common">Arthrobacter siderocapsulatus</name>
    <dbReference type="NCBI Taxonomy" id="303"/>
    <lineage>
        <taxon>Bacteria</taxon>
        <taxon>Pseudomonadati</taxon>
        <taxon>Pseudomonadota</taxon>
        <taxon>Gammaproteobacteria</taxon>
        <taxon>Pseudomonadales</taxon>
        <taxon>Pseudomonadaceae</taxon>
        <taxon>Pseudomonas</taxon>
    </lineage>
</organism>
<proteinExistence type="predicted"/>
<dbReference type="EMBL" id="LUCV01000009">
    <property type="protein sequence ID" value="OAI93852.1"/>
    <property type="molecule type" value="Genomic_DNA"/>
</dbReference>
<dbReference type="RefSeq" id="WP_064302098.1">
    <property type="nucleotide sequence ID" value="NZ_LUCV01000009.1"/>
</dbReference>
<evidence type="ECO:0000313" key="4">
    <source>
        <dbReference type="Proteomes" id="UP000077752"/>
    </source>
</evidence>